<dbReference type="AlphaFoldDB" id="A0A3S0TZD1"/>
<sequence length="125" mass="14267">MFKAGFYENRVIIHPKNVAAYHCELSVGAFQNKKGVVISLRYVVLLNKTSKETPEDITVAHGHYLKDMHEGKKVVYSGPLEKIGGMVVYDANSKEEARKLVELDPFVSGNYREYEIYEWKQTIGL</sequence>
<dbReference type="SUPFAM" id="SSF54909">
    <property type="entry name" value="Dimeric alpha+beta barrel"/>
    <property type="match status" value="1"/>
</dbReference>
<name>A0A3S0TZD1_9BACI</name>
<evidence type="ECO:0000256" key="1">
    <source>
        <dbReference type="ARBA" id="ARBA00007689"/>
    </source>
</evidence>
<dbReference type="Gene3D" id="3.30.70.1060">
    <property type="entry name" value="Dimeric alpha+beta barrel"/>
    <property type="match status" value="1"/>
</dbReference>
<reference evidence="3 4" key="1">
    <citation type="submission" date="2018-12" db="EMBL/GenBank/DDBJ databases">
        <title>Bacillus chawlae sp. nov., Bacillus glennii sp. nov., and Bacillus saganii sp. nov. Isolated from the Vehicle Assembly Building at Kennedy Space Center where the Viking Spacecraft were Assembled.</title>
        <authorList>
            <person name="Seuylemezian A."/>
            <person name="Vaishampayan P."/>
        </authorList>
    </citation>
    <scope>NUCLEOTIDE SEQUENCE [LARGE SCALE GENOMIC DNA]</scope>
    <source>
        <strain evidence="3 4">L5</strain>
    </source>
</reference>
<evidence type="ECO:0000313" key="3">
    <source>
        <dbReference type="EMBL" id="RUQ30870.1"/>
    </source>
</evidence>
<proteinExistence type="inferred from homology"/>
<dbReference type="OrthoDB" id="162319at2"/>
<dbReference type="InterPro" id="IPR005545">
    <property type="entry name" value="YCII"/>
</dbReference>
<comment type="caution">
    <text evidence="3">The sequence shown here is derived from an EMBL/GenBank/DDBJ whole genome shotgun (WGS) entry which is preliminary data.</text>
</comment>
<evidence type="ECO:0000313" key="4">
    <source>
        <dbReference type="Proteomes" id="UP000267430"/>
    </source>
</evidence>
<protein>
    <recommendedName>
        <fullName evidence="2">YCII-related domain-containing protein</fullName>
    </recommendedName>
</protein>
<evidence type="ECO:0000259" key="2">
    <source>
        <dbReference type="Pfam" id="PF03795"/>
    </source>
</evidence>
<dbReference type="InterPro" id="IPR011008">
    <property type="entry name" value="Dimeric_a/b-barrel"/>
</dbReference>
<keyword evidence="4" id="KW-1185">Reference proteome</keyword>
<dbReference type="Pfam" id="PF03795">
    <property type="entry name" value="YCII"/>
    <property type="match status" value="1"/>
</dbReference>
<comment type="similarity">
    <text evidence="1">Belongs to the YciI family.</text>
</comment>
<dbReference type="PANTHER" id="PTHR37828">
    <property type="entry name" value="GSR2449 PROTEIN"/>
    <property type="match status" value="1"/>
</dbReference>
<dbReference type="Proteomes" id="UP000267430">
    <property type="component" value="Unassembled WGS sequence"/>
</dbReference>
<accession>A0A3S0TZD1</accession>
<gene>
    <name evidence="3" type="ORF">ELQ35_04540</name>
</gene>
<dbReference type="EMBL" id="RYZZ01000006">
    <property type="protein sequence ID" value="RUQ30870.1"/>
    <property type="molecule type" value="Genomic_DNA"/>
</dbReference>
<dbReference type="PANTHER" id="PTHR37828:SF1">
    <property type="entry name" value="YCII-RELATED DOMAIN-CONTAINING PROTEIN"/>
    <property type="match status" value="1"/>
</dbReference>
<feature type="domain" description="YCII-related" evidence="2">
    <location>
        <begin position="42"/>
        <end position="120"/>
    </location>
</feature>
<organism evidence="3 4">
    <name type="scientific">Peribacillus cavernae</name>
    <dbReference type="NCBI Taxonomy" id="1674310"/>
    <lineage>
        <taxon>Bacteria</taxon>
        <taxon>Bacillati</taxon>
        <taxon>Bacillota</taxon>
        <taxon>Bacilli</taxon>
        <taxon>Bacillales</taxon>
        <taxon>Bacillaceae</taxon>
        <taxon>Peribacillus</taxon>
    </lineage>
</organism>